<reference evidence="1 2" key="1">
    <citation type="journal article" date="2018" name="MBio">
        <title>Comparative Genomics Reveals the Core Gene Toolbox for the Fungus-Insect Symbiosis.</title>
        <authorList>
            <person name="Wang Y."/>
            <person name="Stata M."/>
            <person name="Wang W."/>
            <person name="Stajich J.E."/>
            <person name="White M.M."/>
            <person name="Moncalvo J.M."/>
        </authorList>
    </citation>
    <scope>NUCLEOTIDE SEQUENCE [LARGE SCALE GENOMIC DNA]</scope>
    <source>
        <strain evidence="1 2">SWE-8-4</strain>
    </source>
</reference>
<dbReference type="OrthoDB" id="414666at2759"/>
<proteinExistence type="predicted"/>
<dbReference type="EMBL" id="MBFR01000075">
    <property type="protein sequence ID" value="PVU94761.1"/>
    <property type="molecule type" value="Genomic_DNA"/>
</dbReference>
<dbReference type="Proteomes" id="UP000245383">
    <property type="component" value="Unassembled WGS sequence"/>
</dbReference>
<sequence length="415" mass="47040">MAQRSNYCTVSHTVDLSDHLPIQAEWGIESIIKTKKISKISSKIIEKHANVLLNHNRFAVLANNNADFDALCNDTVATITDTFTQLEKSSQNIEFFPKALSSKTLMLIKKRQKLFHKTKNNAELIPLYNELKTNTAKAIKNDVKLKYIKELEAVTDDLIKNNSKKLWKWIKNKTRAARVQANGPVLNKDQAPGTDGLPSEIWKLVQNEPSPDSNLARLIYKIINLLYSADKIPPNWATSIVVPVPKKGDLNDPNNYRGLTFEDSWKWDGTIINNKNKMNKAMYGTYSFLKNQNIPVAIRLKVLQSVLIPIGTYGGELFGMSEVRTRPIQIIADKSLRLIANVSKATAINRLRTEFGISSINSICSRARERAYFKWPISKTWIADLIRQPLKLDQAHGYQLAVAVSRAENRPTDNW</sequence>
<accession>A0A2T9YR32</accession>
<comment type="caution">
    <text evidence="1">The sequence shown here is derived from an EMBL/GenBank/DDBJ whole genome shotgun (WGS) entry which is preliminary data.</text>
</comment>
<protein>
    <submittedName>
        <fullName evidence="1">Uncharacterized protein</fullName>
    </submittedName>
</protein>
<evidence type="ECO:0000313" key="1">
    <source>
        <dbReference type="EMBL" id="PVU94761.1"/>
    </source>
</evidence>
<dbReference type="AlphaFoldDB" id="A0A2T9YR32"/>
<name>A0A2T9YR32_9FUNG</name>
<keyword evidence="2" id="KW-1185">Reference proteome</keyword>
<evidence type="ECO:0000313" key="2">
    <source>
        <dbReference type="Proteomes" id="UP000245383"/>
    </source>
</evidence>
<gene>
    <name evidence="1" type="ORF">BB561_002264</name>
</gene>
<organism evidence="1 2">
    <name type="scientific">Smittium simulii</name>
    <dbReference type="NCBI Taxonomy" id="133385"/>
    <lineage>
        <taxon>Eukaryota</taxon>
        <taxon>Fungi</taxon>
        <taxon>Fungi incertae sedis</taxon>
        <taxon>Zoopagomycota</taxon>
        <taxon>Kickxellomycotina</taxon>
        <taxon>Harpellomycetes</taxon>
        <taxon>Harpellales</taxon>
        <taxon>Legeriomycetaceae</taxon>
        <taxon>Smittium</taxon>
    </lineage>
</organism>